<keyword evidence="6" id="KW-0833">Ubl conjugation pathway</keyword>
<evidence type="ECO:0000256" key="7">
    <source>
        <dbReference type="ARBA" id="ARBA00022833"/>
    </source>
</evidence>
<dbReference type="SUPFAM" id="SSF57850">
    <property type="entry name" value="RING/U-box"/>
    <property type="match status" value="2"/>
</dbReference>
<comment type="caution">
    <text evidence="9">The sequence shown here is derived from an EMBL/GenBank/DDBJ whole genome shotgun (WGS) entry which is preliminary data.</text>
</comment>
<evidence type="ECO:0000313" key="10">
    <source>
        <dbReference type="Proteomes" id="UP000801492"/>
    </source>
</evidence>
<evidence type="ECO:0000256" key="5">
    <source>
        <dbReference type="ARBA" id="ARBA00022771"/>
    </source>
</evidence>
<evidence type="ECO:0000256" key="4">
    <source>
        <dbReference type="ARBA" id="ARBA00022737"/>
    </source>
</evidence>
<dbReference type="GO" id="GO:0016740">
    <property type="term" value="F:transferase activity"/>
    <property type="evidence" value="ECO:0007669"/>
    <property type="project" value="UniProtKB-KW"/>
</dbReference>
<evidence type="ECO:0000256" key="2">
    <source>
        <dbReference type="ARBA" id="ARBA00022679"/>
    </source>
</evidence>
<dbReference type="PANTHER" id="PTHR22770:SF47">
    <property type="entry name" value="E3 UBIQUITIN-PROTEIN LIGASE RNF216"/>
    <property type="match status" value="1"/>
</dbReference>
<name>A0A8K0G359_IGNLU</name>
<evidence type="ECO:0000259" key="8">
    <source>
        <dbReference type="PROSITE" id="PS51873"/>
    </source>
</evidence>
<evidence type="ECO:0000256" key="6">
    <source>
        <dbReference type="ARBA" id="ARBA00022786"/>
    </source>
</evidence>
<dbReference type="AlphaFoldDB" id="A0A8K0G359"/>
<organism evidence="9 10">
    <name type="scientific">Ignelater luminosus</name>
    <name type="common">Cucubano</name>
    <name type="synonym">Pyrophorus luminosus</name>
    <dbReference type="NCBI Taxonomy" id="2038154"/>
    <lineage>
        <taxon>Eukaryota</taxon>
        <taxon>Metazoa</taxon>
        <taxon>Ecdysozoa</taxon>
        <taxon>Arthropoda</taxon>
        <taxon>Hexapoda</taxon>
        <taxon>Insecta</taxon>
        <taxon>Pterygota</taxon>
        <taxon>Neoptera</taxon>
        <taxon>Endopterygota</taxon>
        <taxon>Coleoptera</taxon>
        <taxon>Polyphaga</taxon>
        <taxon>Elateriformia</taxon>
        <taxon>Elateroidea</taxon>
        <taxon>Elateridae</taxon>
        <taxon>Agrypninae</taxon>
        <taxon>Pyrophorini</taxon>
        <taxon>Ignelater</taxon>
    </lineage>
</organism>
<dbReference type="InterPro" id="IPR044066">
    <property type="entry name" value="TRIAD_supradom"/>
</dbReference>
<dbReference type="InterPro" id="IPR051628">
    <property type="entry name" value="LUBAC_E3_Ligases"/>
</dbReference>
<dbReference type="CDD" id="cd20339">
    <property type="entry name" value="BRcat_RBR_RNF216"/>
    <property type="match status" value="1"/>
</dbReference>
<keyword evidence="5" id="KW-0863">Zinc-finger</keyword>
<proteinExistence type="predicted"/>
<dbReference type="OrthoDB" id="10009520at2759"/>
<reference evidence="9" key="1">
    <citation type="submission" date="2019-08" db="EMBL/GenBank/DDBJ databases">
        <title>The genome of the North American firefly Photinus pyralis.</title>
        <authorList>
            <consortium name="Photinus pyralis genome working group"/>
            <person name="Fallon T.R."/>
            <person name="Sander Lower S.E."/>
            <person name="Weng J.-K."/>
        </authorList>
    </citation>
    <scope>NUCLEOTIDE SEQUENCE</scope>
    <source>
        <strain evidence="9">TRF0915ILg1</strain>
        <tissue evidence="9">Whole body</tissue>
    </source>
</reference>
<dbReference type="EMBL" id="VTPC01090244">
    <property type="protein sequence ID" value="KAF2884008.1"/>
    <property type="molecule type" value="Genomic_DNA"/>
</dbReference>
<evidence type="ECO:0000256" key="3">
    <source>
        <dbReference type="ARBA" id="ARBA00022723"/>
    </source>
</evidence>
<dbReference type="PANTHER" id="PTHR22770">
    <property type="entry name" value="UBIQUITIN CONJUGATING ENZYME 7 INTERACTING PROTEIN-RELATED"/>
    <property type="match status" value="1"/>
</dbReference>
<dbReference type="Gene3D" id="1.20.120.1750">
    <property type="match status" value="1"/>
</dbReference>
<gene>
    <name evidence="9" type="ORF">ILUMI_22126</name>
</gene>
<dbReference type="PROSITE" id="PS51873">
    <property type="entry name" value="TRIAD"/>
    <property type="match status" value="1"/>
</dbReference>
<keyword evidence="2" id="KW-0808">Transferase</keyword>
<comment type="pathway">
    <text evidence="1">Protein modification; protein ubiquitination.</text>
</comment>
<keyword evidence="4" id="KW-0677">Repeat</keyword>
<evidence type="ECO:0000256" key="1">
    <source>
        <dbReference type="ARBA" id="ARBA00004906"/>
    </source>
</evidence>
<dbReference type="InterPro" id="IPR047546">
    <property type="entry name" value="Rcat_RBR_RNF216"/>
</dbReference>
<evidence type="ECO:0000313" key="9">
    <source>
        <dbReference type="EMBL" id="KAF2884008.1"/>
    </source>
</evidence>
<dbReference type="CDD" id="cd20353">
    <property type="entry name" value="Rcat_RBR_RNF216"/>
    <property type="match status" value="1"/>
</dbReference>
<accession>A0A8K0G359</accession>
<dbReference type="GO" id="GO:0008270">
    <property type="term" value="F:zinc ion binding"/>
    <property type="evidence" value="ECO:0007669"/>
    <property type="project" value="UniProtKB-KW"/>
</dbReference>
<keyword evidence="10" id="KW-1185">Reference proteome</keyword>
<feature type="non-terminal residue" evidence="9">
    <location>
        <position position="1"/>
    </location>
</feature>
<dbReference type="InterPro" id="IPR047545">
    <property type="entry name" value="BRcat_RBR_RNF216"/>
</dbReference>
<protein>
    <recommendedName>
        <fullName evidence="8">RING-type domain-containing protein</fullName>
    </recommendedName>
</protein>
<sequence length="569" mass="65328">MSQPSGTYIKQKELIDHLMEIFPEVSPNYLRYICYGKANTPTVLHELISKVILENNRDDQGQSTLKARDFEEQLEILKQILPDADPSYLEENCRELIDKPEELRKFMLRLIESPVYPTKKEYIRMQQLSSQKKFYTTEFDVYEFLKVIPDPRAYFEHLKKNPAKYRAKSHLYAERFLANRFYPVHMTYVQNALKRHDYGILGACKYLQKLRSGKHYMISYKKLYDLESIIVEDITLLQEIAFIEHREEIEAAVEARKAQEVEEQKQAKLAGILQTCSCCFDDEVMPNEIYECENGCIFCKNCVRRGSEVAFGDGKLEFFCLNTCSSFFSLRTLQAVLDSKMFSKVIQKKQLQEVKAAGIEDLEICPFCDFATIPPPGDKIFHCLNPECLRETCRLCKEPAHLPLRCEEVEKEEEVDIRTYIENKMTEALLRKCYKCGISFIKTEGCNKMTCSCGALMCYVCGKPVTNYQHFNGPGGDRFDLCPLYSDTNQLHEQAVLKGAEIAKKEKGLDLDPSKLKIDPTLGVQEYYKDVAKRNPTVVPPLGVAMALFGGQVSCILGIFEGVVLSITE</sequence>
<keyword evidence="3" id="KW-0479">Metal-binding</keyword>
<dbReference type="Proteomes" id="UP000801492">
    <property type="component" value="Unassembled WGS sequence"/>
</dbReference>
<dbReference type="Pfam" id="PF26200">
    <property type="entry name" value="Rcat_RNF216"/>
    <property type="match status" value="1"/>
</dbReference>
<keyword evidence="7" id="KW-0862">Zinc</keyword>
<feature type="domain" description="RING-type" evidence="8">
    <location>
        <begin position="272"/>
        <end position="481"/>
    </location>
</feature>